<evidence type="ECO:0000259" key="1">
    <source>
        <dbReference type="Pfam" id="PF02796"/>
    </source>
</evidence>
<dbReference type="InterPro" id="IPR009057">
    <property type="entry name" value="Homeodomain-like_sf"/>
</dbReference>
<dbReference type="SUPFAM" id="SSF46689">
    <property type="entry name" value="Homeodomain-like"/>
    <property type="match status" value="1"/>
</dbReference>
<dbReference type="InterPro" id="IPR006120">
    <property type="entry name" value="Resolvase_HTH_dom"/>
</dbReference>
<reference evidence="2 3" key="2">
    <citation type="submission" date="2020-07" db="EMBL/GenBank/DDBJ databases">
        <authorList>
            <person name="Yu X."/>
        </authorList>
    </citation>
    <scope>NUCLEOTIDE SEQUENCE [LARGE SCALE GENOMIC DNA]</scope>
    <source>
        <strain evidence="3">24</strain>
    </source>
</reference>
<reference evidence="3" key="1">
    <citation type="submission" date="2020-07" db="EMBL/GenBank/DDBJ databases">
        <title>Description of Mycobacterium gordonae subsp. intergordonae subsp.nov. and Mycobacterium gordonae subsp. gordonae subsp. nov.</title>
        <authorList>
            <person name="Yu X."/>
        </authorList>
    </citation>
    <scope>NUCLEOTIDE SEQUENCE [LARGE SCALE GENOMIC DNA]</scope>
    <source>
        <strain evidence="3">24</strain>
    </source>
</reference>
<dbReference type="KEGG" id="mgor:H0P51_06885"/>
<name>A0A7D6EAG9_9MYCO</name>
<gene>
    <name evidence="2" type="ORF">H0P51_06885</name>
</gene>
<proteinExistence type="predicted"/>
<dbReference type="GO" id="GO:0000150">
    <property type="term" value="F:DNA strand exchange activity"/>
    <property type="evidence" value="ECO:0007669"/>
    <property type="project" value="InterPro"/>
</dbReference>
<evidence type="ECO:0000313" key="2">
    <source>
        <dbReference type="EMBL" id="QLL08645.1"/>
    </source>
</evidence>
<dbReference type="Proteomes" id="UP000510682">
    <property type="component" value="Chromosome"/>
</dbReference>
<dbReference type="AlphaFoldDB" id="A0A7D6EAG9"/>
<sequence>MTDRPLEFVSPPRQRQRITDRLRAEVVAAYEFGQTSRQVAETFAIGRSTVLKILKAAGVMVRPQGHK</sequence>
<reference evidence="3" key="3">
    <citation type="submission" date="2023-07" db="EMBL/GenBank/DDBJ databases">
        <title>Description of Mycobacterium gordonae subsp. intergordonae subsp.nov. and Mycobacterium gordonae subsp. gordonae subsp. nov.</title>
        <authorList>
            <person name="Huang H."/>
        </authorList>
    </citation>
    <scope>NUCLEOTIDE SEQUENCE [LARGE SCALE GENOMIC DNA]</scope>
    <source>
        <strain evidence="3">24</strain>
    </source>
</reference>
<dbReference type="Gene3D" id="1.10.10.60">
    <property type="entry name" value="Homeodomain-like"/>
    <property type="match status" value="1"/>
</dbReference>
<evidence type="ECO:0000313" key="3">
    <source>
        <dbReference type="Proteomes" id="UP000510682"/>
    </source>
</evidence>
<accession>A0A7D6EAG9</accession>
<keyword evidence="3" id="KW-1185">Reference proteome</keyword>
<organism evidence="2 3">
    <name type="scientific">Mycobacterium vicinigordonae</name>
    <dbReference type="NCBI Taxonomy" id="1719132"/>
    <lineage>
        <taxon>Bacteria</taxon>
        <taxon>Bacillati</taxon>
        <taxon>Actinomycetota</taxon>
        <taxon>Actinomycetes</taxon>
        <taxon>Mycobacteriales</taxon>
        <taxon>Mycobacteriaceae</taxon>
        <taxon>Mycobacterium</taxon>
    </lineage>
</organism>
<protein>
    <submittedName>
        <fullName evidence="2">Helix-turn-helix domain-containing protein</fullName>
    </submittedName>
</protein>
<dbReference type="GO" id="GO:0003677">
    <property type="term" value="F:DNA binding"/>
    <property type="evidence" value="ECO:0007669"/>
    <property type="project" value="InterPro"/>
</dbReference>
<dbReference type="Pfam" id="PF02796">
    <property type="entry name" value="HTH_7"/>
    <property type="match status" value="1"/>
</dbReference>
<feature type="domain" description="Resolvase HTH" evidence="1">
    <location>
        <begin position="24"/>
        <end position="56"/>
    </location>
</feature>
<dbReference type="EMBL" id="CP059165">
    <property type="protein sequence ID" value="QLL08645.1"/>
    <property type="molecule type" value="Genomic_DNA"/>
</dbReference>